<dbReference type="InterPro" id="IPR029033">
    <property type="entry name" value="His_PPase_superfam"/>
</dbReference>
<dbReference type="OrthoDB" id="1697438at2"/>
<accession>A0A1M5UM14</accession>
<reference evidence="1 2" key="1">
    <citation type="submission" date="2016-11" db="EMBL/GenBank/DDBJ databases">
        <authorList>
            <person name="Jaros S."/>
            <person name="Januszkiewicz K."/>
            <person name="Wedrychowicz H."/>
        </authorList>
    </citation>
    <scope>NUCLEOTIDE SEQUENCE [LARGE SCALE GENOMIC DNA]</scope>
    <source>
        <strain evidence="1 2">DSM 21120</strain>
    </source>
</reference>
<dbReference type="InterPro" id="IPR013078">
    <property type="entry name" value="His_Pase_superF_clade-1"/>
</dbReference>
<dbReference type="CDD" id="cd07067">
    <property type="entry name" value="HP_PGM_like"/>
    <property type="match status" value="1"/>
</dbReference>
<dbReference type="RefSeq" id="WP_073185538.1">
    <property type="nucleotide sequence ID" value="NZ_FQXI01000018.1"/>
</dbReference>
<gene>
    <name evidence="1" type="ORF">SAMN02745245_01805</name>
</gene>
<dbReference type="Gene3D" id="3.40.50.1240">
    <property type="entry name" value="Phosphoglycerate mutase-like"/>
    <property type="match status" value="1"/>
</dbReference>
<keyword evidence="2" id="KW-1185">Reference proteome</keyword>
<proteinExistence type="predicted"/>
<dbReference type="STRING" id="1120995.SAMN02745245_01805"/>
<evidence type="ECO:0000313" key="1">
    <source>
        <dbReference type="EMBL" id="SHH63947.1"/>
    </source>
</evidence>
<dbReference type="EMBL" id="FQXI01000018">
    <property type="protein sequence ID" value="SHH63947.1"/>
    <property type="molecule type" value="Genomic_DNA"/>
</dbReference>
<name>A0A1M5UM14_9FIRM</name>
<sequence length="131" mass="15112">MKIYFIRHGIAEAFANSDFERELTTEGRIKLSETFDNFAREFTSDDYKIYSSPLVRAIQTCEILCEKLDTDYEIKDHLAGASLETVLSDLRESDHSTYILVGHEPYISDYLYKITGKFQTVSRGSIHEVEI</sequence>
<dbReference type="SUPFAM" id="SSF53254">
    <property type="entry name" value="Phosphoglycerate mutase-like"/>
    <property type="match status" value="1"/>
</dbReference>
<evidence type="ECO:0000313" key="2">
    <source>
        <dbReference type="Proteomes" id="UP000184032"/>
    </source>
</evidence>
<dbReference type="Proteomes" id="UP000184032">
    <property type="component" value="Unassembled WGS sequence"/>
</dbReference>
<protein>
    <submittedName>
        <fullName evidence="1">Phosphohistidine phosphatase</fullName>
    </submittedName>
</protein>
<dbReference type="Pfam" id="PF00300">
    <property type="entry name" value="His_Phos_1"/>
    <property type="match status" value="1"/>
</dbReference>
<dbReference type="AlphaFoldDB" id="A0A1M5UM14"/>
<organism evidence="1 2">
    <name type="scientific">Anaerosphaera aminiphila DSM 21120</name>
    <dbReference type="NCBI Taxonomy" id="1120995"/>
    <lineage>
        <taxon>Bacteria</taxon>
        <taxon>Bacillati</taxon>
        <taxon>Bacillota</taxon>
        <taxon>Tissierellia</taxon>
        <taxon>Tissierellales</taxon>
        <taxon>Peptoniphilaceae</taxon>
        <taxon>Anaerosphaera</taxon>
    </lineage>
</organism>